<dbReference type="InterPro" id="IPR013087">
    <property type="entry name" value="Znf_C2H2_type"/>
</dbReference>
<reference evidence="3" key="1">
    <citation type="submission" date="2024-06" db="UniProtKB">
        <authorList>
            <consortium name="RefSeq"/>
        </authorList>
    </citation>
    <scope>NUCLEOTIDE SEQUENCE [LARGE SCALE GENOMIC DNA]</scope>
</reference>
<feature type="compositionally biased region" description="Pro residues" evidence="1">
    <location>
        <begin position="540"/>
        <end position="549"/>
    </location>
</feature>
<proteinExistence type="predicted"/>
<feature type="region of interest" description="Disordered" evidence="1">
    <location>
        <begin position="834"/>
        <end position="854"/>
    </location>
</feature>
<feature type="domain" description="C2H2-type" evidence="2">
    <location>
        <begin position="133"/>
        <end position="158"/>
    </location>
</feature>
<feature type="domain" description="C2H2-type" evidence="2">
    <location>
        <begin position="754"/>
        <end position="779"/>
    </location>
</feature>
<accession>A0A6P7ZDR6</accession>
<dbReference type="Pfam" id="PF18658">
    <property type="entry name" value="zf-C2H2_12"/>
    <property type="match status" value="5"/>
</dbReference>
<feature type="domain" description="C2H2-type" evidence="2">
    <location>
        <begin position="611"/>
        <end position="636"/>
    </location>
</feature>
<dbReference type="PANTHER" id="PTHR34589:SF2">
    <property type="entry name" value="ZINC FINGER TRANSLOCATION-ASSOCIATED PROTEIN"/>
    <property type="match status" value="1"/>
</dbReference>
<sequence length="861" mass="95880">MSRSSRGASEEPPESDPAGVKLEETEEEGEEELLLDASGLSCSQGSGSRDSDLLPSQELSWSSQDSSSSLGPTGDGGLLLLQPATGRRHGDHCEDRASRPGKSRIPGRDHRRYYHSHWRMEYLMDFDPRCHGMICMVCGSSLATLKLSTIKRHIRQKHPYSVNWSVKEKEVIINSWDAHLSMETPPPGSKEANVLADGLQGDSEGFGLPAVRRRRRRLAPISKRLRQTKGPQDTKNLEQYLNESLQSWFRVEFLMDYDSQKNKLFCMLCGNVLPTLSLDDIKQHVLEAHPTSLSFTEEEKCCILGAWNTKTMLEEVQRAEQEQEQQPQEQQLQEQELKAVAVQEPPRILAVYKVENPAPASTTAVSPVPDSQELNGIELDGSMVKPEEEVAPLCSVPEMATSKGLANVQGGPESLPWEGDEDADSGLGSGHGRGRDHRRYYQERWRMEYLMDYNCLRHGLICMVCGSSLATLKMSTIKRHIKQKHPDTSFLNDQEKILIVQEWNQKIAQLVGMGAIFPEASESFIAANGMQVEPLANASPDPPVAPPPTQEAEAAPAPQSCHAGWEHGVDLVSWEMSLGGRRGRGRGQRRYFQERWRMVHLVDQNESRNGLVCMVCGVDLPAMKLSVIKAHVQESHPDSAFLSPQEKAAVVEKWVNKLAQLDMPDLEAPSAEIEMEVDSHGTLQPVSEDSRKQKSPPPLPPPPPPPPQPQQPAPQEPETPAASAPAPYRGQRRNYQLRWRGEYMMDYDCRRHGLICMVCGGTLATLKISTIKRHILQVHPHSIEFGAAEKQRVLEAYSEMALHYIHTEECFRQAEDPGLHAYLLCAGRATSSRGGGAHEPVTTAQPPQSALRQHTEDVIVV</sequence>
<dbReference type="Proteomes" id="UP000515156">
    <property type="component" value="Chromosome 11"/>
</dbReference>
<name>A0A6P7ZDR6_9AMPH</name>
<feature type="domain" description="C2H2-type" evidence="2">
    <location>
        <begin position="264"/>
        <end position="289"/>
    </location>
</feature>
<keyword evidence="3" id="KW-1185">Reference proteome</keyword>
<feature type="region of interest" description="Disordered" evidence="1">
    <location>
        <begin position="1"/>
        <end position="109"/>
    </location>
</feature>
<feature type="compositionally biased region" description="Acidic residues" evidence="1">
    <location>
        <begin position="24"/>
        <end position="34"/>
    </location>
</feature>
<feature type="compositionally biased region" description="Low complexity" evidence="1">
    <location>
        <begin position="718"/>
        <end position="727"/>
    </location>
</feature>
<feature type="compositionally biased region" description="Polar residues" evidence="1">
    <location>
        <begin position="842"/>
        <end position="852"/>
    </location>
</feature>
<evidence type="ECO:0000313" key="4">
    <source>
        <dbReference type="RefSeq" id="XP_030073535.1"/>
    </source>
</evidence>
<dbReference type="InterPro" id="IPR040647">
    <property type="entry name" value="SPIN-DOC_Znf-C2H2"/>
</dbReference>
<feature type="compositionally biased region" description="Low complexity" evidence="1">
    <location>
        <begin position="56"/>
        <end position="72"/>
    </location>
</feature>
<dbReference type="PANTHER" id="PTHR34589">
    <property type="entry name" value="SIMILAR TO RIKEN CDNA 2700081O15"/>
    <property type="match status" value="1"/>
</dbReference>
<gene>
    <name evidence="4" type="primary">LOC115479628</name>
</gene>
<protein>
    <submittedName>
        <fullName evidence="4">Uncharacterized protein C11orf95-like</fullName>
    </submittedName>
</protein>
<evidence type="ECO:0000313" key="3">
    <source>
        <dbReference type="Proteomes" id="UP000515156"/>
    </source>
</evidence>
<evidence type="ECO:0000259" key="2">
    <source>
        <dbReference type="SMART" id="SM00355"/>
    </source>
</evidence>
<reference evidence="4" key="2">
    <citation type="submission" date="2025-08" db="UniProtKB">
        <authorList>
            <consortium name="RefSeq"/>
        </authorList>
    </citation>
    <scope>IDENTIFICATION</scope>
</reference>
<organism evidence="3 4">
    <name type="scientific">Microcaecilia unicolor</name>
    <dbReference type="NCBI Taxonomy" id="1415580"/>
    <lineage>
        <taxon>Eukaryota</taxon>
        <taxon>Metazoa</taxon>
        <taxon>Chordata</taxon>
        <taxon>Craniata</taxon>
        <taxon>Vertebrata</taxon>
        <taxon>Euteleostomi</taxon>
        <taxon>Amphibia</taxon>
        <taxon>Gymnophiona</taxon>
        <taxon>Siphonopidae</taxon>
        <taxon>Microcaecilia</taxon>
    </lineage>
</organism>
<dbReference type="KEGG" id="muo:115479628"/>
<dbReference type="GeneID" id="115479628"/>
<feature type="region of interest" description="Disordered" evidence="1">
    <location>
        <begin position="404"/>
        <end position="435"/>
    </location>
</feature>
<feature type="region of interest" description="Disordered" evidence="1">
    <location>
        <begin position="535"/>
        <end position="560"/>
    </location>
</feature>
<dbReference type="GO" id="GO:0045892">
    <property type="term" value="P:negative regulation of DNA-templated transcription"/>
    <property type="evidence" value="ECO:0007669"/>
    <property type="project" value="TreeGrafter"/>
</dbReference>
<dbReference type="OrthoDB" id="9945249at2759"/>
<dbReference type="FunCoup" id="A0A6P7ZDR6">
    <property type="interactions" value="170"/>
</dbReference>
<feature type="region of interest" description="Disordered" evidence="1">
    <location>
        <begin position="676"/>
        <end position="731"/>
    </location>
</feature>
<feature type="compositionally biased region" description="Pro residues" evidence="1">
    <location>
        <begin position="695"/>
        <end position="717"/>
    </location>
</feature>
<dbReference type="RefSeq" id="XP_030073535.1">
    <property type="nucleotide sequence ID" value="XM_030217675.1"/>
</dbReference>
<dbReference type="InParanoid" id="A0A6P7ZDR6"/>
<dbReference type="SMART" id="SM00355">
    <property type="entry name" value="ZnF_C2H2"/>
    <property type="match status" value="5"/>
</dbReference>
<dbReference type="AlphaFoldDB" id="A0A6P7ZDR6"/>
<feature type="domain" description="C2H2-type" evidence="2">
    <location>
        <begin position="460"/>
        <end position="485"/>
    </location>
</feature>
<dbReference type="InterPro" id="IPR052675">
    <property type="entry name" value="ZnF_transloc-Spindlin_int"/>
</dbReference>
<evidence type="ECO:0000256" key="1">
    <source>
        <dbReference type="SAM" id="MobiDB-lite"/>
    </source>
</evidence>